<keyword evidence="4" id="KW-1185">Reference proteome</keyword>
<evidence type="ECO:0000256" key="1">
    <source>
        <dbReference type="SAM" id="MobiDB-lite"/>
    </source>
</evidence>
<dbReference type="Proteomes" id="UP000011607">
    <property type="component" value="Unassembled WGS sequence"/>
</dbReference>
<feature type="transmembrane region" description="Helical" evidence="2">
    <location>
        <begin position="70"/>
        <end position="90"/>
    </location>
</feature>
<dbReference type="EMBL" id="AOMA01000094">
    <property type="protein sequence ID" value="EMA38594.1"/>
    <property type="molecule type" value="Genomic_DNA"/>
</dbReference>
<feature type="transmembrane region" description="Helical" evidence="2">
    <location>
        <begin position="97"/>
        <end position="120"/>
    </location>
</feature>
<feature type="transmembrane region" description="Helical" evidence="2">
    <location>
        <begin position="132"/>
        <end position="154"/>
    </location>
</feature>
<feature type="transmembrane region" description="Helical" evidence="2">
    <location>
        <begin position="45"/>
        <end position="64"/>
    </location>
</feature>
<reference evidence="3 4" key="1">
    <citation type="journal article" date="2014" name="PLoS Genet.">
        <title>Phylogenetically driven sequencing of extremely halophilic archaea reveals strategies for static and dynamic osmo-response.</title>
        <authorList>
            <person name="Becker E.A."/>
            <person name="Seitzer P.M."/>
            <person name="Tritt A."/>
            <person name="Larsen D."/>
            <person name="Krusor M."/>
            <person name="Yao A.I."/>
            <person name="Wu D."/>
            <person name="Madern D."/>
            <person name="Eisen J.A."/>
            <person name="Darling A.E."/>
            <person name="Facciotti M.T."/>
        </authorList>
    </citation>
    <scope>NUCLEOTIDE SEQUENCE [LARGE SCALE GENOMIC DNA]</scope>
    <source>
        <strain evidence="3 4">JCM 10879</strain>
    </source>
</reference>
<dbReference type="RefSeq" id="WP_006672861.1">
    <property type="nucleotide sequence ID" value="NZ_AOMA01000094.1"/>
</dbReference>
<name>M0M1Y7_9EURY</name>
<evidence type="ECO:0000313" key="4">
    <source>
        <dbReference type="Proteomes" id="UP000011607"/>
    </source>
</evidence>
<sequence length="179" mass="18765">MPRPNWDADEHDPDAKHDERGHADDDRADRDSIEYEPNRDGRGRAVSGLVVLLGVVAIAGALGLDFAASHAWNAGLIGAALVVFGAYNYYRRTAAELGSAGVAALAAAAGLWLLASPFLFGPETGTAGPTAAGTAVGTWVLLVVGFLAFCGGAYDAATIRKRRREADARPTAVYDRRGQ</sequence>
<organism evidence="3 4">
    <name type="scientific">Halobiforma nitratireducens JCM 10879</name>
    <dbReference type="NCBI Taxonomy" id="1227454"/>
    <lineage>
        <taxon>Archaea</taxon>
        <taxon>Methanobacteriati</taxon>
        <taxon>Methanobacteriota</taxon>
        <taxon>Stenosarchaea group</taxon>
        <taxon>Halobacteria</taxon>
        <taxon>Halobacteriales</taxon>
        <taxon>Natrialbaceae</taxon>
        <taxon>Halobiforma</taxon>
    </lineage>
</organism>
<comment type="caution">
    <text evidence="3">The sequence shown here is derived from an EMBL/GenBank/DDBJ whole genome shotgun (WGS) entry which is preliminary data.</text>
</comment>
<keyword evidence="2" id="KW-1133">Transmembrane helix</keyword>
<evidence type="ECO:0008006" key="5">
    <source>
        <dbReference type="Google" id="ProtNLM"/>
    </source>
</evidence>
<feature type="region of interest" description="Disordered" evidence="1">
    <location>
        <begin position="1"/>
        <end position="39"/>
    </location>
</feature>
<dbReference type="eggNOG" id="arCOG09123">
    <property type="taxonomic scope" value="Archaea"/>
</dbReference>
<accession>M0M1Y7</accession>
<keyword evidence="2" id="KW-0472">Membrane</keyword>
<keyword evidence="2" id="KW-0812">Transmembrane</keyword>
<dbReference type="OrthoDB" id="169701at2157"/>
<protein>
    <recommendedName>
        <fullName evidence="5">SPW repeat-containing protein</fullName>
    </recommendedName>
</protein>
<gene>
    <name evidence="3" type="ORF">C446_09720</name>
</gene>
<dbReference type="AlphaFoldDB" id="M0M1Y7"/>
<evidence type="ECO:0000313" key="3">
    <source>
        <dbReference type="EMBL" id="EMA38594.1"/>
    </source>
</evidence>
<proteinExistence type="predicted"/>
<evidence type="ECO:0000256" key="2">
    <source>
        <dbReference type="SAM" id="Phobius"/>
    </source>
</evidence>
<feature type="compositionally biased region" description="Basic and acidic residues" evidence="1">
    <location>
        <begin position="13"/>
        <end position="39"/>
    </location>
</feature>